<dbReference type="CDD" id="cd00833">
    <property type="entry name" value="PKS"/>
    <property type="match status" value="1"/>
</dbReference>
<evidence type="ECO:0000259" key="5">
    <source>
        <dbReference type="PROSITE" id="PS50075"/>
    </source>
</evidence>
<feature type="region of interest" description="Disordered" evidence="4">
    <location>
        <begin position="488"/>
        <end position="511"/>
    </location>
</feature>
<dbReference type="SMART" id="SM01294">
    <property type="entry name" value="PKS_PP_betabranch"/>
    <property type="match status" value="1"/>
</dbReference>
<dbReference type="InterPro" id="IPR014031">
    <property type="entry name" value="Ketoacyl_synth_C"/>
</dbReference>
<dbReference type="Pfam" id="PF22621">
    <property type="entry name" value="CurL-like_PKS_C"/>
    <property type="match status" value="1"/>
</dbReference>
<comment type="caution">
    <text evidence="7">The sequence shown here is derived from an EMBL/GenBank/DDBJ whole genome shotgun (WGS) entry which is preliminary data.</text>
</comment>
<evidence type="ECO:0000313" key="8">
    <source>
        <dbReference type="Proteomes" id="UP000054804"/>
    </source>
</evidence>
<feature type="domain" description="Carrier" evidence="5">
    <location>
        <begin position="698"/>
        <end position="776"/>
    </location>
</feature>
<feature type="compositionally biased region" description="Basic and acidic residues" evidence="4">
    <location>
        <begin position="490"/>
        <end position="499"/>
    </location>
</feature>
<evidence type="ECO:0000256" key="2">
    <source>
        <dbReference type="ARBA" id="ARBA00022553"/>
    </source>
</evidence>
<feature type="region of interest" description="Disordered" evidence="4">
    <location>
        <begin position="105"/>
        <end position="150"/>
    </location>
</feature>
<protein>
    <submittedName>
        <fullName evidence="7">Uncharacterized protein</fullName>
    </submittedName>
</protein>
<gene>
    <name evidence="7" type="ORF">AT728_27325</name>
</gene>
<dbReference type="InterPro" id="IPR014030">
    <property type="entry name" value="Ketoacyl_synth_N"/>
</dbReference>
<dbReference type="OrthoDB" id="9778690at2"/>
<reference evidence="7 8" key="1">
    <citation type="submission" date="2015-12" db="EMBL/GenBank/DDBJ databases">
        <title>Draft genome sequence of Streptomyces silvensis ATCC 53525, a producer of novel hormone antagonists.</title>
        <authorList>
            <person name="Johnston C.W."/>
            <person name="Li Y."/>
            <person name="Magarvey N.A."/>
        </authorList>
    </citation>
    <scope>NUCLEOTIDE SEQUENCE [LARGE SCALE GENOMIC DNA]</scope>
    <source>
        <strain evidence="7 8">ATCC 53525</strain>
    </source>
</reference>
<dbReference type="GO" id="GO:0017000">
    <property type="term" value="P:antibiotic biosynthetic process"/>
    <property type="evidence" value="ECO:0007669"/>
    <property type="project" value="UniProtKB-ARBA"/>
</dbReference>
<keyword evidence="2" id="KW-0597">Phosphoprotein</keyword>
<evidence type="ECO:0000259" key="6">
    <source>
        <dbReference type="PROSITE" id="PS52004"/>
    </source>
</evidence>
<dbReference type="InterPro" id="IPR050091">
    <property type="entry name" value="PKS_NRPS_Biosynth_Enz"/>
</dbReference>
<dbReference type="EMBL" id="LOCL01000048">
    <property type="protein sequence ID" value="KUF15160.1"/>
    <property type="molecule type" value="Genomic_DNA"/>
</dbReference>
<dbReference type="InterPro" id="IPR009081">
    <property type="entry name" value="PP-bd_ACP"/>
</dbReference>
<dbReference type="Gene3D" id="3.40.47.10">
    <property type="match status" value="1"/>
</dbReference>
<dbReference type="Pfam" id="PF00109">
    <property type="entry name" value="ketoacyl-synt"/>
    <property type="match status" value="2"/>
</dbReference>
<dbReference type="GO" id="GO:0031177">
    <property type="term" value="F:phosphopantetheine binding"/>
    <property type="evidence" value="ECO:0007669"/>
    <property type="project" value="InterPro"/>
</dbReference>
<keyword evidence="1" id="KW-0596">Phosphopantetheine</keyword>
<dbReference type="PANTHER" id="PTHR43775">
    <property type="entry name" value="FATTY ACID SYNTHASE"/>
    <property type="match status" value="1"/>
</dbReference>
<dbReference type="Gene3D" id="1.10.1200.10">
    <property type="entry name" value="ACP-like"/>
    <property type="match status" value="1"/>
</dbReference>
<feature type="compositionally biased region" description="Low complexity" evidence="4">
    <location>
        <begin position="107"/>
        <end position="136"/>
    </location>
</feature>
<accession>A0A0W7WXF1</accession>
<name>A0A0W7WXF1_9ACTN</name>
<dbReference type="InterPro" id="IPR020841">
    <property type="entry name" value="PKS_Beta-ketoAc_synthase_dom"/>
</dbReference>
<dbReference type="InterPro" id="IPR020806">
    <property type="entry name" value="PKS_PP-bd"/>
</dbReference>
<dbReference type="InterPro" id="IPR036736">
    <property type="entry name" value="ACP-like_sf"/>
</dbReference>
<dbReference type="InterPro" id="IPR016039">
    <property type="entry name" value="Thiolase-like"/>
</dbReference>
<feature type="domain" description="Ketosynthase family 3 (KS3)" evidence="6">
    <location>
        <begin position="9"/>
        <end position="461"/>
    </location>
</feature>
<keyword evidence="8" id="KW-1185">Reference proteome</keyword>
<keyword evidence="3" id="KW-0808">Transferase</keyword>
<dbReference type="SUPFAM" id="SSF53901">
    <property type="entry name" value="Thiolase-like"/>
    <property type="match status" value="1"/>
</dbReference>
<dbReference type="SUPFAM" id="SSF47336">
    <property type="entry name" value="ACP-like"/>
    <property type="match status" value="1"/>
</dbReference>
<proteinExistence type="predicted"/>
<dbReference type="Proteomes" id="UP000054804">
    <property type="component" value="Unassembled WGS sequence"/>
</dbReference>
<dbReference type="GO" id="GO:0004312">
    <property type="term" value="F:fatty acid synthase activity"/>
    <property type="evidence" value="ECO:0007669"/>
    <property type="project" value="TreeGrafter"/>
</dbReference>
<organism evidence="7 8">
    <name type="scientific">Streptomyces silvensis</name>
    <dbReference type="NCBI Taxonomy" id="1765722"/>
    <lineage>
        <taxon>Bacteria</taxon>
        <taxon>Bacillati</taxon>
        <taxon>Actinomycetota</taxon>
        <taxon>Actinomycetes</taxon>
        <taxon>Kitasatosporales</taxon>
        <taxon>Streptomycetaceae</taxon>
        <taxon>Streptomyces</taxon>
    </lineage>
</organism>
<evidence type="ECO:0000313" key="7">
    <source>
        <dbReference type="EMBL" id="KUF15160.1"/>
    </source>
</evidence>
<dbReference type="Pfam" id="PF02801">
    <property type="entry name" value="Ketoacyl-synt_C"/>
    <property type="match status" value="1"/>
</dbReference>
<evidence type="ECO:0000256" key="3">
    <source>
        <dbReference type="ARBA" id="ARBA00022679"/>
    </source>
</evidence>
<dbReference type="STRING" id="1765722.AT728_27325"/>
<dbReference type="PROSITE" id="PS52004">
    <property type="entry name" value="KS3_2"/>
    <property type="match status" value="1"/>
</dbReference>
<dbReference type="Pfam" id="PF00550">
    <property type="entry name" value="PP-binding"/>
    <property type="match status" value="1"/>
</dbReference>
<dbReference type="PROSITE" id="PS50075">
    <property type="entry name" value="CARRIER"/>
    <property type="match status" value="1"/>
</dbReference>
<sequence>MRSATADGDTAVALVGIGCRLPGGVQGPAALWRLLAGGQEIPHHRLTDRPSPGHLDPRDRLIGDIDAFDAQFFGIAPREAATMDPQHRLLLEVACEALQDGGLHLTPAASAPSGPSASSGPPVASGPSGPSASSGPSMPPVSPVSPVMPVTPGEHTTGVYIATSSNDYAALGHPAARPDLLTLVGGARASAAARLSHHLRRCGPSVVLDTDRSSGLTALHLALHGLRSGECDLALAGAANLVLAEETGAAFGAAGMLAADGRCKFGSAAADGFARSEAVVVVALKRLADARAADDRIYAVVAGSALNHDASRSGDFLAPSHHAQQAVVHRACADAGITADELTYVEAHGTGTPVGDRVELTGLAALPRRGTPLLVGSVKTNVGHTEAAAGLLGLVKVALMIEHRQLVPTLHSHPPAPHAQSEGLALADGHAPWPVGEGVVGYAGVSSFGLMGANGHAVLAPPVGPYAAADPGGTAPDGTALNGVNLDETAPDRVDHEGTGRGGTSRGAYGAQDMAAPGDPEPWPVALSARTPEALLKLCADYRRLLTAAEVPPALRDIAWTAGARRDHHPCRLLLLAHTHEDLLEALDRALAGDPAGSPDAVGESDATGTAARLVRRYEAGEDIAWSDMLRPGRTVRLPAHPWTHGRYWASAATDLAAVTPATAAATATSTAAATADRCDAVRSHADPKDAVQAVQTVYAVQAVQEVRSHVAGAVERVLGYVPDASLPLSDAGIGSLTGLELRHALMDSLGLDLAPTLIYEHPTIDALCHHIRDLRRGAPGPEQGGDDLDAVLGSLTERFGLHEAARLLDTELTTLLAAQADEENV</sequence>
<dbReference type="SMART" id="SM00825">
    <property type="entry name" value="PKS_KS"/>
    <property type="match status" value="1"/>
</dbReference>
<evidence type="ECO:0000256" key="1">
    <source>
        <dbReference type="ARBA" id="ARBA00022450"/>
    </source>
</evidence>
<dbReference type="PANTHER" id="PTHR43775:SF37">
    <property type="entry name" value="SI:DKEY-61P9.11"/>
    <property type="match status" value="1"/>
</dbReference>
<evidence type="ECO:0000256" key="4">
    <source>
        <dbReference type="SAM" id="MobiDB-lite"/>
    </source>
</evidence>
<dbReference type="GO" id="GO:0006633">
    <property type="term" value="P:fatty acid biosynthetic process"/>
    <property type="evidence" value="ECO:0007669"/>
    <property type="project" value="TreeGrafter"/>
</dbReference>
<dbReference type="SMART" id="SM00823">
    <property type="entry name" value="PKS_PP"/>
    <property type="match status" value="1"/>
</dbReference>
<dbReference type="Gene3D" id="3.30.70.3290">
    <property type="match status" value="1"/>
</dbReference>
<dbReference type="AlphaFoldDB" id="A0A0W7WXF1"/>